<dbReference type="InterPro" id="IPR035669">
    <property type="entry name" value="SGNH_plant_lipase-like"/>
</dbReference>
<dbReference type="AlphaFoldDB" id="A0A5A7NVC7"/>
<comment type="subcellular location">
    <subcellularLocation>
        <location evidence="1">Secreted</location>
    </subcellularLocation>
</comment>
<evidence type="ECO:0000313" key="10">
    <source>
        <dbReference type="Proteomes" id="UP000325081"/>
    </source>
</evidence>
<keyword evidence="7" id="KW-0443">Lipid metabolism</keyword>
<evidence type="ECO:0000256" key="6">
    <source>
        <dbReference type="ARBA" id="ARBA00022963"/>
    </source>
</evidence>
<dbReference type="CDD" id="cd01837">
    <property type="entry name" value="SGNH_plant_lipase_like"/>
    <property type="match status" value="2"/>
</dbReference>
<evidence type="ECO:0000256" key="8">
    <source>
        <dbReference type="SAM" id="SignalP"/>
    </source>
</evidence>
<evidence type="ECO:0000256" key="4">
    <source>
        <dbReference type="ARBA" id="ARBA00022729"/>
    </source>
</evidence>
<dbReference type="GO" id="GO:0016788">
    <property type="term" value="F:hydrolase activity, acting on ester bonds"/>
    <property type="evidence" value="ECO:0007669"/>
    <property type="project" value="InterPro"/>
</dbReference>
<name>A0A5A7NVC7_STRAF</name>
<evidence type="ECO:0000256" key="2">
    <source>
        <dbReference type="ARBA" id="ARBA00008668"/>
    </source>
</evidence>
<evidence type="ECO:0000256" key="7">
    <source>
        <dbReference type="ARBA" id="ARBA00023098"/>
    </source>
</evidence>
<keyword evidence="10" id="KW-1185">Reference proteome</keyword>
<evidence type="ECO:0000256" key="3">
    <source>
        <dbReference type="ARBA" id="ARBA00022525"/>
    </source>
</evidence>
<reference evidence="10" key="1">
    <citation type="journal article" date="2019" name="Curr. Biol.">
        <title>Genome Sequence of Striga asiatica Provides Insight into the Evolution of Plant Parasitism.</title>
        <authorList>
            <person name="Yoshida S."/>
            <person name="Kim S."/>
            <person name="Wafula E.K."/>
            <person name="Tanskanen J."/>
            <person name="Kim Y.M."/>
            <person name="Honaas L."/>
            <person name="Yang Z."/>
            <person name="Spallek T."/>
            <person name="Conn C.E."/>
            <person name="Ichihashi Y."/>
            <person name="Cheong K."/>
            <person name="Cui S."/>
            <person name="Der J.P."/>
            <person name="Gundlach H."/>
            <person name="Jiao Y."/>
            <person name="Hori C."/>
            <person name="Ishida J.K."/>
            <person name="Kasahara H."/>
            <person name="Kiba T."/>
            <person name="Kim M.S."/>
            <person name="Koo N."/>
            <person name="Laohavisit A."/>
            <person name="Lee Y.H."/>
            <person name="Lumba S."/>
            <person name="McCourt P."/>
            <person name="Mortimer J.C."/>
            <person name="Mutuku J.M."/>
            <person name="Nomura T."/>
            <person name="Sasaki-Sekimoto Y."/>
            <person name="Seto Y."/>
            <person name="Wang Y."/>
            <person name="Wakatake T."/>
            <person name="Sakakibara H."/>
            <person name="Demura T."/>
            <person name="Yamaguchi S."/>
            <person name="Yoneyama K."/>
            <person name="Manabe R.I."/>
            <person name="Nelson D.C."/>
            <person name="Schulman A.H."/>
            <person name="Timko M.P."/>
            <person name="dePamphilis C.W."/>
            <person name="Choi D."/>
            <person name="Shirasu K."/>
        </authorList>
    </citation>
    <scope>NUCLEOTIDE SEQUENCE [LARGE SCALE GENOMIC DNA]</scope>
    <source>
        <strain evidence="10">cv. UVA1</strain>
    </source>
</reference>
<dbReference type="InterPro" id="IPR051238">
    <property type="entry name" value="GDSL_esterase/lipase"/>
</dbReference>
<dbReference type="Gene3D" id="3.40.50.1110">
    <property type="entry name" value="SGNH hydrolase"/>
    <property type="match status" value="3"/>
</dbReference>
<dbReference type="GO" id="GO:0016042">
    <property type="term" value="P:lipid catabolic process"/>
    <property type="evidence" value="ECO:0007669"/>
    <property type="project" value="UniProtKB-KW"/>
</dbReference>
<evidence type="ECO:0000256" key="5">
    <source>
        <dbReference type="ARBA" id="ARBA00022801"/>
    </source>
</evidence>
<gene>
    <name evidence="9" type="ORF">STAS_00080</name>
</gene>
<protein>
    <submittedName>
        <fullName evidence="9">GDSL esterase/lipase</fullName>
    </submittedName>
</protein>
<keyword evidence="4 8" id="KW-0732">Signal</keyword>
<comment type="caution">
    <text evidence="9">The sequence shown here is derived from an EMBL/GenBank/DDBJ whole genome shotgun (WGS) entry which is preliminary data.</text>
</comment>
<evidence type="ECO:0000313" key="9">
    <source>
        <dbReference type="EMBL" id="GER24544.1"/>
    </source>
</evidence>
<comment type="similarity">
    <text evidence="2">Belongs to the 'GDSL' lipolytic enzyme family.</text>
</comment>
<keyword evidence="5" id="KW-0378">Hydrolase</keyword>
<dbReference type="PANTHER" id="PTHR45650">
    <property type="entry name" value="GDSL-LIKE LIPASE/ACYLHYDROLASE-RELATED"/>
    <property type="match status" value="1"/>
</dbReference>
<dbReference type="InterPro" id="IPR036514">
    <property type="entry name" value="SGNH_hydro_sf"/>
</dbReference>
<organism evidence="9 10">
    <name type="scientific">Striga asiatica</name>
    <name type="common">Asiatic witchweed</name>
    <name type="synonym">Buchnera asiatica</name>
    <dbReference type="NCBI Taxonomy" id="4170"/>
    <lineage>
        <taxon>Eukaryota</taxon>
        <taxon>Viridiplantae</taxon>
        <taxon>Streptophyta</taxon>
        <taxon>Embryophyta</taxon>
        <taxon>Tracheophyta</taxon>
        <taxon>Spermatophyta</taxon>
        <taxon>Magnoliopsida</taxon>
        <taxon>eudicotyledons</taxon>
        <taxon>Gunneridae</taxon>
        <taxon>Pentapetalae</taxon>
        <taxon>asterids</taxon>
        <taxon>lamiids</taxon>
        <taxon>Lamiales</taxon>
        <taxon>Orobanchaceae</taxon>
        <taxon>Buchnereae</taxon>
        <taxon>Striga</taxon>
    </lineage>
</organism>
<sequence length="651" mass="70950">MMGIGFEKWSVLFLVAMALSTVAIKAQPQVPCYFIFGDSLVDNGNNNNIQSLARANYLPYGIDFEDGPTGRFSNGKTTVDVIAELLGFDDYIPPYSSASGQQILRGVNYASAAAGIRQETGQQLALYNYGARKFVLIGVGQIGCSPNALAQNSQDGSTCVQRINSANQIFNRKLRGLVDQFNGNSRDARFIYIDAYGIFQDLIDSPSSFGFRVTNAGCCGVGRNNGQITCLPFQTPCQNRDEYLFWDAFHPGEAANIIVGRRSYSAQKSSDAYPFDIRPLSTVAIKAQPQVPCYFIFGDSLVANGNNNNVQSLARANYLPYGIDFPDGPTGRFFNGKTTFDVIDNSTSLIKLVKAQFPYELDSTRVQATAEIELLGFDDYIPPYSSARGQQILRGVNYASAAAEIRQATGVQVGDVISLDEQLANHEATVSRVAGLLGGMAAAKRRLSKCIYLVGMGNNDYLAYYLPQFHTKTAPYDPHQFAALLLHRYSTQLRRLYDNGARRIAVSAIGKLGCLPQVIATYGASDDRSLCVETSNDVVHIFNEFLGLLIRDLNNQLPGAKFVIAGDSSSTSSYGNITDLINPCCQVSSDVSSAGQCLPEIAPCGDRERYMFWDGFHPTEAGNLVSAKIAYQNMEPLYALNDNNNNGVGVL</sequence>
<proteinExistence type="inferred from homology"/>
<feature type="chain" id="PRO_5023090926" evidence="8">
    <location>
        <begin position="27"/>
        <end position="651"/>
    </location>
</feature>
<dbReference type="GO" id="GO:0005576">
    <property type="term" value="C:extracellular region"/>
    <property type="evidence" value="ECO:0007669"/>
    <property type="project" value="UniProtKB-SubCell"/>
</dbReference>
<keyword evidence="3" id="KW-0964">Secreted</keyword>
<keyword evidence="6" id="KW-0442">Lipid degradation</keyword>
<dbReference type="PANTHER" id="PTHR45650:SF9">
    <property type="entry name" value="SGNH HYDROLASE-TYPE ESTERASE DOMAIN-CONTAINING PROTEIN"/>
    <property type="match status" value="1"/>
</dbReference>
<accession>A0A5A7NVC7</accession>
<evidence type="ECO:0000256" key="1">
    <source>
        <dbReference type="ARBA" id="ARBA00004613"/>
    </source>
</evidence>
<dbReference type="Proteomes" id="UP000325081">
    <property type="component" value="Unassembled WGS sequence"/>
</dbReference>
<dbReference type="OrthoDB" id="909183at2759"/>
<dbReference type="InterPro" id="IPR001087">
    <property type="entry name" value="GDSL"/>
</dbReference>
<dbReference type="FunFam" id="3.40.50.1110:FF:000003">
    <property type="entry name" value="GDSL esterase/lipase APG"/>
    <property type="match status" value="1"/>
</dbReference>
<dbReference type="EMBL" id="BKCP01000001">
    <property type="protein sequence ID" value="GER24544.1"/>
    <property type="molecule type" value="Genomic_DNA"/>
</dbReference>
<feature type="signal peptide" evidence="8">
    <location>
        <begin position="1"/>
        <end position="26"/>
    </location>
</feature>
<dbReference type="Pfam" id="PF00657">
    <property type="entry name" value="Lipase_GDSL"/>
    <property type="match status" value="2"/>
</dbReference>